<dbReference type="GO" id="GO:0004499">
    <property type="term" value="F:N,N-dimethylaniline monooxygenase activity"/>
    <property type="evidence" value="ECO:0007669"/>
    <property type="project" value="InterPro"/>
</dbReference>
<evidence type="ECO:0000256" key="3">
    <source>
        <dbReference type="ARBA" id="ARBA00022827"/>
    </source>
</evidence>
<evidence type="ECO:0000256" key="4">
    <source>
        <dbReference type="ARBA" id="ARBA00023002"/>
    </source>
</evidence>
<evidence type="ECO:0000313" key="6">
    <source>
        <dbReference type="Proteomes" id="UP000028545"/>
    </source>
</evidence>
<protein>
    <recommendedName>
        <fullName evidence="7">Sterigmatocystin biosynthesis monooxygenase stcW</fullName>
    </recommendedName>
</protein>
<dbReference type="GO" id="GO:0050661">
    <property type="term" value="F:NADP binding"/>
    <property type="evidence" value="ECO:0007669"/>
    <property type="project" value="InterPro"/>
</dbReference>
<keyword evidence="6" id="KW-1185">Reference proteome</keyword>
<dbReference type="PANTHER" id="PTHR42877:SF7">
    <property type="entry name" value="FLAVIN-BINDING MONOOXYGENASE-RELATED"/>
    <property type="match status" value="1"/>
</dbReference>
<keyword evidence="4" id="KW-0560">Oxidoreductase</keyword>
<comment type="similarity">
    <text evidence="1">Belongs to the FAD-binding monooxygenase family.</text>
</comment>
<dbReference type="AlphaFoldDB" id="A0A084GG61"/>
<dbReference type="KEGG" id="sapo:SAPIO_CDS0623"/>
<evidence type="ECO:0000256" key="2">
    <source>
        <dbReference type="ARBA" id="ARBA00022630"/>
    </source>
</evidence>
<proteinExistence type="inferred from homology"/>
<dbReference type="InterPro" id="IPR020946">
    <property type="entry name" value="Flavin_mOase-like"/>
</dbReference>
<dbReference type="InterPro" id="IPR036188">
    <property type="entry name" value="FAD/NAD-bd_sf"/>
</dbReference>
<evidence type="ECO:0000256" key="1">
    <source>
        <dbReference type="ARBA" id="ARBA00010139"/>
    </source>
</evidence>
<dbReference type="Gene3D" id="3.50.50.60">
    <property type="entry name" value="FAD/NAD(P)-binding domain"/>
    <property type="match status" value="2"/>
</dbReference>
<gene>
    <name evidence="5" type="ORF">SAPIO_CDS0623</name>
</gene>
<dbReference type="InterPro" id="IPR051209">
    <property type="entry name" value="FAD-bind_Monooxygenase_sf"/>
</dbReference>
<organism evidence="5 6">
    <name type="scientific">Pseudallescheria apiosperma</name>
    <name type="common">Scedosporium apiospermum</name>
    <dbReference type="NCBI Taxonomy" id="563466"/>
    <lineage>
        <taxon>Eukaryota</taxon>
        <taxon>Fungi</taxon>
        <taxon>Dikarya</taxon>
        <taxon>Ascomycota</taxon>
        <taxon>Pezizomycotina</taxon>
        <taxon>Sordariomycetes</taxon>
        <taxon>Hypocreomycetidae</taxon>
        <taxon>Microascales</taxon>
        <taxon>Microascaceae</taxon>
        <taxon>Scedosporium</taxon>
    </lineage>
</organism>
<keyword evidence="2" id="KW-0285">Flavoprotein</keyword>
<dbReference type="OrthoDB" id="74360at2759"/>
<dbReference type="VEuPathDB" id="FungiDB:SAPIO_CDS0623"/>
<evidence type="ECO:0000313" key="5">
    <source>
        <dbReference type="EMBL" id="KEZ46323.1"/>
    </source>
</evidence>
<dbReference type="GeneID" id="27718775"/>
<dbReference type="RefSeq" id="XP_016646122.1">
    <property type="nucleotide sequence ID" value="XM_016783356.1"/>
</dbReference>
<accession>A0A084GG61</accession>
<dbReference type="Pfam" id="PF00743">
    <property type="entry name" value="FMO-like"/>
    <property type="match status" value="1"/>
</dbReference>
<keyword evidence="3" id="KW-0274">FAD</keyword>
<evidence type="ECO:0008006" key="7">
    <source>
        <dbReference type="Google" id="ProtNLM"/>
    </source>
</evidence>
<reference evidence="5 6" key="1">
    <citation type="journal article" date="2014" name="Genome Announc.">
        <title>Draft genome sequence of the pathogenic fungus Scedosporium apiospermum.</title>
        <authorList>
            <person name="Vandeputte P."/>
            <person name="Ghamrawi S."/>
            <person name="Rechenmann M."/>
            <person name="Iltis A."/>
            <person name="Giraud S."/>
            <person name="Fleury M."/>
            <person name="Thornton C."/>
            <person name="Delhaes L."/>
            <person name="Meyer W."/>
            <person name="Papon N."/>
            <person name="Bouchara J.P."/>
        </authorList>
    </citation>
    <scope>NUCLEOTIDE SEQUENCE [LARGE SCALE GENOMIC DNA]</scope>
    <source>
        <strain evidence="5 6">IHEM 14462</strain>
    </source>
</reference>
<dbReference type="EMBL" id="JOWA01000033">
    <property type="protein sequence ID" value="KEZ46323.1"/>
    <property type="molecule type" value="Genomic_DNA"/>
</dbReference>
<dbReference type="Proteomes" id="UP000028545">
    <property type="component" value="Unassembled WGS sequence"/>
</dbReference>
<dbReference type="HOGENOM" id="CLU_006937_6_1_1"/>
<dbReference type="OMA" id="INEPTAN"/>
<name>A0A084GG61_PSEDA</name>
<comment type="caution">
    <text evidence="5">The sequence shown here is derived from an EMBL/GenBank/DDBJ whole genome shotgun (WGS) entry which is preliminary data.</text>
</comment>
<dbReference type="PANTHER" id="PTHR42877">
    <property type="entry name" value="L-ORNITHINE N(5)-MONOOXYGENASE-RELATED"/>
    <property type="match status" value="1"/>
</dbReference>
<sequence length="610" mass="68989">MTAATLEQTAARAMATGQPEMIKAGGKVAYQNNHQNGVGPFGEVDDATVKAAGAHVEQFYKIIEKPLGQRRHIRIACLGAGYSGLMMAIVFSQRLQGKNAEFVIYERNEDLGGTWLENSFAPKPDWPNYYATSEQIHQYMHSVADQYDCNKYIKYNHSIKSAVWDESKAKWQVTIEKSPQRLTFVDEVDIFINAGGVLNNWKWPNIQGLETFEGKLVHSARWDTEYDFSGKRVAIIGVGSSGIQIAPQLATICDSLDLFIRSQTWISPGPGINEPTANDPDMDSEYNFSEAALELFKDPQILRDYRAAMIDRRNVNYKRWIADSDEQAEAVELFRATMKQRLGDSEKGRKAAECLLPSFPVGCRRPTPGPGFLEALTRDNVDLRWDDISQITRRGILTKSGEKKYDVIVCATGFDTSFKPSFPIIGRNKVSLTDKWTEEVPKAYFSLTVPDFPNYFCFIGPNSVINNGSLVLGIQMTAVYIYRWIEKIQTEMLRSVEVRSDANEDFNQHIQAYLERTVWTRNCRSWYKNGTIDGPVTAVYGGTTFHFMEALKHPRWEDFHMTREPSAANRFAYLGNGFTLSEARGDSVGVTQTINFDDFMSLFVLPNTYS</sequence>
<dbReference type="SUPFAM" id="SSF51905">
    <property type="entry name" value="FAD/NAD(P)-binding domain"/>
    <property type="match status" value="3"/>
</dbReference>
<dbReference type="GO" id="GO:0050660">
    <property type="term" value="F:flavin adenine dinucleotide binding"/>
    <property type="evidence" value="ECO:0007669"/>
    <property type="project" value="InterPro"/>
</dbReference>